<proteinExistence type="predicted"/>
<gene>
    <name evidence="1" type="ORF">SPARVUS_LOCUS3710191</name>
</gene>
<dbReference type="EMBL" id="CATNWA010006022">
    <property type="protein sequence ID" value="CAI9551249.1"/>
    <property type="molecule type" value="Genomic_DNA"/>
</dbReference>
<evidence type="ECO:0000313" key="2">
    <source>
        <dbReference type="Proteomes" id="UP001162483"/>
    </source>
</evidence>
<comment type="caution">
    <text evidence="1">The sequence shown here is derived from an EMBL/GenBank/DDBJ whole genome shotgun (WGS) entry which is preliminary data.</text>
</comment>
<organism evidence="1 2">
    <name type="scientific">Staurois parvus</name>
    <dbReference type="NCBI Taxonomy" id="386267"/>
    <lineage>
        <taxon>Eukaryota</taxon>
        <taxon>Metazoa</taxon>
        <taxon>Chordata</taxon>
        <taxon>Craniata</taxon>
        <taxon>Vertebrata</taxon>
        <taxon>Euteleostomi</taxon>
        <taxon>Amphibia</taxon>
        <taxon>Batrachia</taxon>
        <taxon>Anura</taxon>
        <taxon>Neobatrachia</taxon>
        <taxon>Ranoidea</taxon>
        <taxon>Ranidae</taxon>
        <taxon>Staurois</taxon>
    </lineage>
</organism>
<sequence>MISALMIGAQQHHPPVPPTCAQQCNHLCPAVPTSAT</sequence>
<name>A0ABN9BU52_9NEOB</name>
<keyword evidence="2" id="KW-1185">Reference proteome</keyword>
<dbReference type="Proteomes" id="UP001162483">
    <property type="component" value="Unassembled WGS sequence"/>
</dbReference>
<protein>
    <submittedName>
        <fullName evidence="1">Uncharacterized protein</fullName>
    </submittedName>
</protein>
<evidence type="ECO:0000313" key="1">
    <source>
        <dbReference type="EMBL" id="CAI9551249.1"/>
    </source>
</evidence>
<accession>A0ABN9BU52</accession>
<feature type="non-terminal residue" evidence="1">
    <location>
        <position position="36"/>
    </location>
</feature>
<reference evidence="1" key="1">
    <citation type="submission" date="2023-05" db="EMBL/GenBank/DDBJ databases">
        <authorList>
            <person name="Stuckert A."/>
        </authorList>
    </citation>
    <scope>NUCLEOTIDE SEQUENCE</scope>
</reference>